<evidence type="ECO:0008006" key="4">
    <source>
        <dbReference type="Google" id="ProtNLM"/>
    </source>
</evidence>
<evidence type="ECO:0000313" key="2">
    <source>
        <dbReference type="EMBL" id="KYF74142.1"/>
    </source>
</evidence>
<dbReference type="Proteomes" id="UP000075635">
    <property type="component" value="Unassembled WGS sequence"/>
</dbReference>
<accession>A0A150R1Q4</accession>
<reference evidence="2 3" key="1">
    <citation type="submission" date="2014-02" db="EMBL/GenBank/DDBJ databases">
        <title>The small core and large imbalanced accessory genome model reveals a collaborative survival strategy of Sorangium cellulosum strains in nature.</title>
        <authorList>
            <person name="Han K."/>
            <person name="Peng R."/>
            <person name="Blom J."/>
            <person name="Li Y.-Z."/>
        </authorList>
    </citation>
    <scope>NUCLEOTIDE SEQUENCE [LARGE SCALE GENOMIC DNA]</scope>
    <source>
        <strain evidence="2 3">So0011-07</strain>
    </source>
</reference>
<proteinExistence type="predicted"/>
<evidence type="ECO:0000256" key="1">
    <source>
        <dbReference type="SAM" id="MobiDB-lite"/>
    </source>
</evidence>
<evidence type="ECO:0000313" key="3">
    <source>
        <dbReference type="Proteomes" id="UP000075635"/>
    </source>
</evidence>
<dbReference type="EMBL" id="JEMB01003316">
    <property type="protein sequence ID" value="KYF74142.1"/>
    <property type="molecule type" value="Genomic_DNA"/>
</dbReference>
<dbReference type="AlphaFoldDB" id="A0A150R1Q4"/>
<feature type="region of interest" description="Disordered" evidence="1">
    <location>
        <begin position="59"/>
        <end position="91"/>
    </location>
</feature>
<protein>
    <recommendedName>
        <fullName evidence="4">Transcriptional regulator</fullName>
    </recommendedName>
</protein>
<gene>
    <name evidence="2" type="ORF">BE17_23170</name>
</gene>
<organism evidence="2 3">
    <name type="scientific">Sorangium cellulosum</name>
    <name type="common">Polyangium cellulosum</name>
    <dbReference type="NCBI Taxonomy" id="56"/>
    <lineage>
        <taxon>Bacteria</taxon>
        <taxon>Pseudomonadati</taxon>
        <taxon>Myxococcota</taxon>
        <taxon>Polyangia</taxon>
        <taxon>Polyangiales</taxon>
        <taxon>Polyangiaceae</taxon>
        <taxon>Sorangium</taxon>
    </lineage>
</organism>
<comment type="caution">
    <text evidence="2">The sequence shown here is derived from an EMBL/GenBank/DDBJ whole genome shotgun (WGS) entry which is preliminary data.</text>
</comment>
<name>A0A150R1Q4_SORCE</name>
<sequence length="91" mass="10290">MLEALGSRPRQGPLRAAIEQLCAWRTLRPAELGALLGMRPDNLTKRHLSAMVNQGWLLRTHPENPNHPEQAYRASQIPLVPFGDRDDDVTR</sequence>